<evidence type="ECO:0000256" key="2">
    <source>
        <dbReference type="SAM" id="SignalP"/>
    </source>
</evidence>
<dbReference type="EMBL" id="JAHLFU010000256">
    <property type="protein sequence ID" value="MBU3854603.1"/>
    <property type="molecule type" value="Genomic_DNA"/>
</dbReference>
<protein>
    <submittedName>
        <fullName evidence="3">Porin</fullName>
    </submittedName>
</protein>
<dbReference type="Gene3D" id="2.40.160.180">
    <property type="entry name" value="Carbohydrate-selective porin OprB"/>
    <property type="match status" value="1"/>
</dbReference>
<reference evidence="3" key="2">
    <citation type="submission" date="2021-04" db="EMBL/GenBank/DDBJ databases">
        <authorList>
            <person name="Gilroy R."/>
        </authorList>
    </citation>
    <scope>NUCLEOTIDE SEQUENCE</scope>
    <source>
        <strain evidence="3">G3-2149</strain>
    </source>
</reference>
<evidence type="ECO:0000256" key="1">
    <source>
        <dbReference type="ARBA" id="ARBA00008769"/>
    </source>
</evidence>
<comment type="similarity">
    <text evidence="1">Belongs to the OprB family.</text>
</comment>
<evidence type="ECO:0000313" key="4">
    <source>
        <dbReference type="Proteomes" id="UP000823865"/>
    </source>
</evidence>
<reference evidence="3" key="1">
    <citation type="journal article" date="2021" name="PeerJ">
        <title>Extensive microbial diversity within the chicken gut microbiome revealed by metagenomics and culture.</title>
        <authorList>
            <person name="Gilroy R."/>
            <person name="Ravi A."/>
            <person name="Getino M."/>
            <person name="Pursley I."/>
            <person name="Horton D.L."/>
            <person name="Alikhan N.F."/>
            <person name="Baker D."/>
            <person name="Gharbi K."/>
            <person name="Hall N."/>
            <person name="Watson M."/>
            <person name="Adriaenssens E.M."/>
            <person name="Foster-Nyarko E."/>
            <person name="Jarju S."/>
            <person name="Secka A."/>
            <person name="Antonio M."/>
            <person name="Oren A."/>
            <person name="Chaudhuri R.R."/>
            <person name="La Ragione R."/>
            <person name="Hildebrand F."/>
            <person name="Pallen M.J."/>
        </authorList>
    </citation>
    <scope>NUCLEOTIDE SEQUENCE</scope>
    <source>
        <strain evidence="3">G3-2149</strain>
    </source>
</reference>
<organism evidence="3 4">
    <name type="scientific">Candidatus Paraprevotella stercoravium</name>
    <dbReference type="NCBI Taxonomy" id="2838725"/>
    <lineage>
        <taxon>Bacteria</taxon>
        <taxon>Pseudomonadati</taxon>
        <taxon>Bacteroidota</taxon>
        <taxon>Bacteroidia</taxon>
        <taxon>Bacteroidales</taxon>
        <taxon>Prevotellaceae</taxon>
        <taxon>Paraprevotella</taxon>
    </lineage>
</organism>
<feature type="signal peptide" evidence="2">
    <location>
        <begin position="1"/>
        <end position="29"/>
    </location>
</feature>
<evidence type="ECO:0000313" key="3">
    <source>
        <dbReference type="EMBL" id="MBU3854603.1"/>
    </source>
</evidence>
<name>A0A9E2LDT4_9BACT</name>
<dbReference type="Proteomes" id="UP000823865">
    <property type="component" value="Unassembled WGS sequence"/>
</dbReference>
<dbReference type="InterPro" id="IPR038673">
    <property type="entry name" value="OprB_sf"/>
</dbReference>
<dbReference type="AlphaFoldDB" id="A0A9E2LDT4"/>
<sequence length="376" mass="41236">MNFITPTKQGIRKCLAFCLSVMTWSAILAQDNSLSLADSLSTDTTSSPRVTWYASVTTEMPWNISDGRIGWANYIEAGAQVGLWKGGSLDIDAIATYEHHNPVLGDLQWFSNITIGENKAFRLMQFGLTQQLGDKGTVSVGLRNTDIDCFTSPYTMLFTNSSYTSFPTLSFNFPLATAPVAALALHAEYQPIEKLTIKETLYNGVADDRLNRQFRFCPQSDGLINITSIHYSDEEHYTYSLGAGLGNSGIENEESGTLEKPFQYALWLLAEQELCTIGKSGLGLMLQGSIAPKESSYCSHYWGAGLVCNRLGNMEAQVGLAVNRVLMSDGRETDVELTASLPVCEYLSLQPALHCINTNGTYKMAGLIRASFEIGN</sequence>
<comment type="caution">
    <text evidence="3">The sequence shown here is derived from an EMBL/GenBank/DDBJ whole genome shotgun (WGS) entry which is preliminary data.</text>
</comment>
<accession>A0A9E2LDT4</accession>
<gene>
    <name evidence="3" type="ORF">H9789_12465</name>
</gene>
<keyword evidence="2" id="KW-0732">Signal</keyword>
<feature type="chain" id="PRO_5038563763" evidence="2">
    <location>
        <begin position="30"/>
        <end position="376"/>
    </location>
</feature>
<proteinExistence type="inferred from homology"/>